<keyword evidence="7" id="KW-1185">Reference proteome</keyword>
<evidence type="ECO:0000313" key="7">
    <source>
        <dbReference type="Proteomes" id="UP000728032"/>
    </source>
</evidence>
<evidence type="ECO:0000256" key="2">
    <source>
        <dbReference type="ARBA" id="ARBA00022692"/>
    </source>
</evidence>
<evidence type="ECO:0000313" key="6">
    <source>
        <dbReference type="EMBL" id="CAD7658256.1"/>
    </source>
</evidence>
<dbReference type="EMBL" id="OC929419">
    <property type="protein sequence ID" value="CAD7658256.1"/>
    <property type="molecule type" value="Genomic_DNA"/>
</dbReference>
<evidence type="ECO:0000256" key="4">
    <source>
        <dbReference type="ARBA" id="ARBA00023136"/>
    </source>
</evidence>
<dbReference type="EMBL" id="CAJPVJ010014594">
    <property type="protein sequence ID" value="CAG2175442.1"/>
    <property type="molecule type" value="Genomic_DNA"/>
</dbReference>
<accession>A0A7R9MFH9</accession>
<protein>
    <recommendedName>
        <fullName evidence="5">PRA1 family protein</fullName>
    </recommendedName>
</protein>
<evidence type="ECO:0000256" key="5">
    <source>
        <dbReference type="RuleBase" id="RU363107"/>
    </source>
</evidence>
<feature type="transmembrane region" description="Helical" evidence="5">
    <location>
        <begin position="100"/>
        <end position="133"/>
    </location>
</feature>
<dbReference type="Pfam" id="PF03208">
    <property type="entry name" value="PRA1"/>
    <property type="match status" value="1"/>
</dbReference>
<feature type="transmembrane region" description="Helical" evidence="5">
    <location>
        <begin position="63"/>
        <end position="80"/>
    </location>
</feature>
<comment type="subcellular location">
    <subcellularLocation>
        <location evidence="1 5">Membrane</location>
        <topology evidence="1 5">Multi-pass membrane protein</topology>
    </subcellularLocation>
</comment>
<feature type="transmembrane region" description="Helical" evidence="5">
    <location>
        <begin position="36"/>
        <end position="56"/>
    </location>
</feature>
<reference evidence="6" key="1">
    <citation type="submission" date="2020-11" db="EMBL/GenBank/DDBJ databases">
        <authorList>
            <person name="Tran Van P."/>
        </authorList>
    </citation>
    <scope>NUCLEOTIDE SEQUENCE</scope>
</reference>
<dbReference type="PANTHER" id="PTHR12859">
    <property type="entry name" value="PRA1 PROTEIN"/>
    <property type="match status" value="1"/>
</dbReference>
<dbReference type="AlphaFoldDB" id="A0A7R9MFH9"/>
<name>A0A7R9MFH9_9ACAR</name>
<sequence length="171" mass="19094">MSAEYTIAPLRPIDDFLLSKARFEKPKFGSRIVSNLHYYQTNYFLIIFFVLIIFGIISPQKMLLSIAVIGIGVVAVVYASGHMSSPAPVPENTYQSYLYYGIIITSSYLLLYNISSVAILLTSLLVSISLILMHSSMRLRNIKNKLNDKIGTKNTPMGLILGAINVRIIED</sequence>
<keyword evidence="2 5" id="KW-0812">Transmembrane</keyword>
<proteinExistence type="inferred from homology"/>
<dbReference type="PANTHER" id="PTHR12859:SF0">
    <property type="entry name" value="PRA1 FAMILY PROTEIN"/>
    <property type="match status" value="1"/>
</dbReference>
<evidence type="ECO:0000256" key="3">
    <source>
        <dbReference type="ARBA" id="ARBA00022989"/>
    </source>
</evidence>
<gene>
    <name evidence="6" type="ORF">ONB1V03_LOCUS14879</name>
</gene>
<comment type="similarity">
    <text evidence="5">Belongs to the PRA1 family.</text>
</comment>
<evidence type="ECO:0000256" key="1">
    <source>
        <dbReference type="ARBA" id="ARBA00004141"/>
    </source>
</evidence>
<dbReference type="Proteomes" id="UP000728032">
    <property type="component" value="Unassembled WGS sequence"/>
</dbReference>
<keyword evidence="3 5" id="KW-1133">Transmembrane helix</keyword>
<keyword evidence="4 5" id="KW-0472">Membrane</keyword>
<dbReference type="OrthoDB" id="18213at2759"/>
<organism evidence="6">
    <name type="scientific">Oppiella nova</name>
    <dbReference type="NCBI Taxonomy" id="334625"/>
    <lineage>
        <taxon>Eukaryota</taxon>
        <taxon>Metazoa</taxon>
        <taxon>Ecdysozoa</taxon>
        <taxon>Arthropoda</taxon>
        <taxon>Chelicerata</taxon>
        <taxon>Arachnida</taxon>
        <taxon>Acari</taxon>
        <taxon>Acariformes</taxon>
        <taxon>Sarcoptiformes</taxon>
        <taxon>Oribatida</taxon>
        <taxon>Brachypylina</taxon>
        <taxon>Oppioidea</taxon>
        <taxon>Oppiidae</taxon>
        <taxon>Oppiella</taxon>
    </lineage>
</organism>
<dbReference type="GO" id="GO:0016020">
    <property type="term" value="C:membrane"/>
    <property type="evidence" value="ECO:0007669"/>
    <property type="project" value="UniProtKB-SubCell"/>
</dbReference>
<dbReference type="InterPro" id="IPR004895">
    <property type="entry name" value="Prenylated_rab_accept_PRA1"/>
</dbReference>